<comment type="caution">
    <text evidence="1">The sequence shown here is derived from an EMBL/GenBank/DDBJ whole genome shotgun (WGS) entry which is preliminary data.</text>
</comment>
<gene>
    <name evidence="1" type="ORF">B0H15DRAFT_958024</name>
</gene>
<proteinExistence type="predicted"/>
<protein>
    <submittedName>
        <fullName evidence="1">Uncharacterized protein</fullName>
    </submittedName>
</protein>
<dbReference type="EMBL" id="JARJCN010000143">
    <property type="protein sequence ID" value="KAJ7068946.1"/>
    <property type="molecule type" value="Genomic_DNA"/>
</dbReference>
<name>A0AAD6XDU0_9AGAR</name>
<evidence type="ECO:0000313" key="1">
    <source>
        <dbReference type="EMBL" id="KAJ7068946.1"/>
    </source>
</evidence>
<keyword evidence="2" id="KW-1185">Reference proteome</keyword>
<organism evidence="1 2">
    <name type="scientific">Mycena belliarum</name>
    <dbReference type="NCBI Taxonomy" id="1033014"/>
    <lineage>
        <taxon>Eukaryota</taxon>
        <taxon>Fungi</taxon>
        <taxon>Dikarya</taxon>
        <taxon>Basidiomycota</taxon>
        <taxon>Agaricomycotina</taxon>
        <taxon>Agaricomycetes</taxon>
        <taxon>Agaricomycetidae</taxon>
        <taxon>Agaricales</taxon>
        <taxon>Marasmiineae</taxon>
        <taxon>Mycenaceae</taxon>
        <taxon>Mycena</taxon>
    </lineage>
</organism>
<dbReference type="Proteomes" id="UP001222325">
    <property type="component" value="Unassembled WGS sequence"/>
</dbReference>
<reference evidence="1" key="1">
    <citation type="submission" date="2023-03" db="EMBL/GenBank/DDBJ databases">
        <title>Massive genome expansion in bonnet fungi (Mycena s.s.) driven by repeated elements and novel gene families across ecological guilds.</title>
        <authorList>
            <consortium name="Lawrence Berkeley National Laboratory"/>
            <person name="Harder C.B."/>
            <person name="Miyauchi S."/>
            <person name="Viragh M."/>
            <person name="Kuo A."/>
            <person name="Thoen E."/>
            <person name="Andreopoulos B."/>
            <person name="Lu D."/>
            <person name="Skrede I."/>
            <person name="Drula E."/>
            <person name="Henrissat B."/>
            <person name="Morin E."/>
            <person name="Kohler A."/>
            <person name="Barry K."/>
            <person name="LaButti K."/>
            <person name="Morin E."/>
            <person name="Salamov A."/>
            <person name="Lipzen A."/>
            <person name="Mereny Z."/>
            <person name="Hegedus B."/>
            <person name="Baldrian P."/>
            <person name="Stursova M."/>
            <person name="Weitz H."/>
            <person name="Taylor A."/>
            <person name="Grigoriev I.V."/>
            <person name="Nagy L.G."/>
            <person name="Martin F."/>
            <person name="Kauserud H."/>
        </authorList>
    </citation>
    <scope>NUCLEOTIDE SEQUENCE</scope>
    <source>
        <strain evidence="1">CBHHK173m</strain>
    </source>
</reference>
<evidence type="ECO:0000313" key="2">
    <source>
        <dbReference type="Proteomes" id="UP001222325"/>
    </source>
</evidence>
<dbReference type="AlphaFoldDB" id="A0AAD6XDU0"/>
<accession>A0AAD6XDU0</accession>
<sequence>MTLQDAIDWYTGIPTSQWPKGMRTAEGELPTTPNATPRSTDVRAWVTLSRLLPAREDGGSSIHRARWLEAVTRLLSVHGTYDAYTEIGGYQTASLPMENYPFDATNITMAQVAAWLAQHGIAPGTSAVTALESYARSHRNVAEGSDDLSSKEFLHGFPMNVEDAVQLSDEDHWSRLHHAPLPAGLTSAYPTFPGDVSASPIADAPNEDVNMGA</sequence>